<keyword evidence="6 9" id="KW-1133">Transmembrane helix</keyword>
<dbReference type="EMBL" id="LR215048">
    <property type="protein sequence ID" value="VEU79707.1"/>
    <property type="molecule type" value="Genomic_DNA"/>
</dbReference>
<feature type="transmembrane region" description="Helical" evidence="9">
    <location>
        <begin position="12"/>
        <end position="33"/>
    </location>
</feature>
<dbReference type="GO" id="GO:0043190">
    <property type="term" value="C:ATP-binding cassette (ABC) transporter complex"/>
    <property type="evidence" value="ECO:0007669"/>
    <property type="project" value="InterPro"/>
</dbReference>
<organism evidence="10 11">
    <name type="scientific">Haploplasma axanthum</name>
    <name type="common">Acholeplasma axanthum</name>
    <dbReference type="NCBI Taxonomy" id="29552"/>
    <lineage>
        <taxon>Bacteria</taxon>
        <taxon>Bacillati</taxon>
        <taxon>Mycoplasmatota</taxon>
        <taxon>Mollicutes</taxon>
        <taxon>Acholeplasmatales</taxon>
        <taxon>Acholeplasmataceae</taxon>
        <taxon>Haploplasma</taxon>
    </lineage>
</organism>
<feature type="transmembrane region" description="Helical" evidence="9">
    <location>
        <begin position="226"/>
        <end position="248"/>
    </location>
</feature>
<evidence type="ECO:0000256" key="3">
    <source>
        <dbReference type="ARBA" id="ARBA00022448"/>
    </source>
</evidence>
<dbReference type="Pfam" id="PF00950">
    <property type="entry name" value="ABC-3"/>
    <property type="match status" value="1"/>
</dbReference>
<keyword evidence="7 9" id="KW-0472">Membrane</keyword>
<dbReference type="InterPro" id="IPR001626">
    <property type="entry name" value="ABC_TroCD"/>
</dbReference>
<dbReference type="Gene3D" id="1.10.3470.10">
    <property type="entry name" value="ABC transporter involved in vitamin B12 uptake, BtuC"/>
    <property type="match status" value="1"/>
</dbReference>
<dbReference type="InterPro" id="IPR037294">
    <property type="entry name" value="ABC_BtuC-like"/>
</dbReference>
<dbReference type="CDD" id="cd06550">
    <property type="entry name" value="TM_ABC_iron-siderophores_like"/>
    <property type="match status" value="1"/>
</dbReference>
<dbReference type="OrthoDB" id="9798540at2"/>
<dbReference type="AlphaFoldDB" id="A0A449BBD3"/>
<evidence type="ECO:0000313" key="11">
    <source>
        <dbReference type="Proteomes" id="UP000289841"/>
    </source>
</evidence>
<gene>
    <name evidence="10" type="primary">mntB_1</name>
    <name evidence="10" type="ORF">NCTC10138_00113</name>
</gene>
<evidence type="ECO:0000256" key="1">
    <source>
        <dbReference type="ARBA" id="ARBA00004651"/>
    </source>
</evidence>
<dbReference type="KEGG" id="aaxa:NCTC10138_00113"/>
<keyword evidence="3 8" id="KW-0813">Transport</keyword>
<keyword evidence="4" id="KW-1003">Cell membrane</keyword>
<accession>A0A449BBD3</accession>
<feature type="transmembrane region" description="Helical" evidence="9">
    <location>
        <begin position="187"/>
        <end position="214"/>
    </location>
</feature>
<dbReference type="RefSeq" id="WP_026390353.1">
    <property type="nucleotide sequence ID" value="NZ_LR215048.1"/>
</dbReference>
<dbReference type="PANTHER" id="PTHR30477">
    <property type="entry name" value="ABC-TRANSPORTER METAL-BINDING PROTEIN"/>
    <property type="match status" value="1"/>
</dbReference>
<evidence type="ECO:0000256" key="6">
    <source>
        <dbReference type="ARBA" id="ARBA00022989"/>
    </source>
</evidence>
<keyword evidence="5 8" id="KW-0812">Transmembrane</keyword>
<dbReference type="GO" id="GO:0055085">
    <property type="term" value="P:transmembrane transport"/>
    <property type="evidence" value="ECO:0007669"/>
    <property type="project" value="InterPro"/>
</dbReference>
<feature type="transmembrane region" description="Helical" evidence="9">
    <location>
        <begin position="254"/>
        <end position="275"/>
    </location>
</feature>
<evidence type="ECO:0000256" key="4">
    <source>
        <dbReference type="ARBA" id="ARBA00022475"/>
    </source>
</evidence>
<comment type="similarity">
    <text evidence="2 8">Belongs to the ABC-3 integral membrane protein family.</text>
</comment>
<evidence type="ECO:0000256" key="8">
    <source>
        <dbReference type="RuleBase" id="RU003943"/>
    </source>
</evidence>
<dbReference type="SUPFAM" id="SSF81345">
    <property type="entry name" value="ABC transporter involved in vitamin B12 uptake, BtuC"/>
    <property type="match status" value="1"/>
</dbReference>
<feature type="transmembrane region" description="Helical" evidence="9">
    <location>
        <begin position="39"/>
        <end position="60"/>
    </location>
</feature>
<comment type="subcellular location">
    <subcellularLocation>
        <location evidence="1 8">Cell membrane</location>
        <topology evidence="1 8">Multi-pass membrane protein</topology>
    </subcellularLocation>
</comment>
<feature type="transmembrane region" description="Helical" evidence="9">
    <location>
        <begin position="138"/>
        <end position="161"/>
    </location>
</feature>
<evidence type="ECO:0000313" key="10">
    <source>
        <dbReference type="EMBL" id="VEU79707.1"/>
    </source>
</evidence>
<feature type="transmembrane region" description="Helical" evidence="9">
    <location>
        <begin position="99"/>
        <end position="117"/>
    </location>
</feature>
<dbReference type="PANTHER" id="PTHR30477:SF3">
    <property type="entry name" value="METAL TRANSPORT SYSTEM MEMBRANE PROTEIN CT_069-RELATED"/>
    <property type="match status" value="1"/>
</dbReference>
<protein>
    <submittedName>
        <fullName evidence="10">Manganese transport system membrane protein mntB</fullName>
    </submittedName>
</protein>
<evidence type="ECO:0000256" key="9">
    <source>
        <dbReference type="SAM" id="Phobius"/>
    </source>
</evidence>
<dbReference type="STRING" id="1278311.GCA_000428705_00733"/>
<evidence type="ECO:0000256" key="2">
    <source>
        <dbReference type="ARBA" id="ARBA00008034"/>
    </source>
</evidence>
<evidence type="ECO:0000256" key="7">
    <source>
        <dbReference type="ARBA" id="ARBA00023136"/>
    </source>
</evidence>
<feature type="transmembrane region" description="Helical" evidence="9">
    <location>
        <begin position="67"/>
        <end position="87"/>
    </location>
</feature>
<keyword evidence="11" id="KW-1185">Reference proteome</keyword>
<name>A0A449BBD3_HAPAX</name>
<proteinExistence type="inferred from homology"/>
<evidence type="ECO:0000256" key="5">
    <source>
        <dbReference type="ARBA" id="ARBA00022692"/>
    </source>
</evidence>
<dbReference type="Proteomes" id="UP000289841">
    <property type="component" value="Chromosome"/>
</dbReference>
<sequence>MILTNWFSENYTLIIVSIGALLLGLSSAVLGVLNVQRKQALVGDALSHATLPGVVLAFLFTNSRNMVTLLIGAAISAFLAMFLLELIKKYSKTKYDASLALILSSFFGLGQVLLQLAQERGNRAAGLKNFIFGQAATMIRSDVVIIGVIAIIVIILVAVFWKEFKLFIFNNEFYQSLGFSSRITSGLLTFMTVIVVVIGIRTVGVILMSALLIAPSVASRQWSNKLSINALLAGIFGMISGLLGSIISSQKTNLPTGPVIVVVLSVFVIISLLFAPKRGIIRKTYIDYKYKKDIHKYHDLIHIYNEPKSKIKLSNSNSFLVDEGYLVVNKDEIKLTEKGIIHVEKLLGGEE</sequence>
<dbReference type="GO" id="GO:0010043">
    <property type="term" value="P:response to zinc ion"/>
    <property type="evidence" value="ECO:0007669"/>
    <property type="project" value="TreeGrafter"/>
</dbReference>
<reference evidence="10 11" key="1">
    <citation type="submission" date="2019-01" db="EMBL/GenBank/DDBJ databases">
        <authorList>
            <consortium name="Pathogen Informatics"/>
        </authorList>
    </citation>
    <scope>NUCLEOTIDE SEQUENCE [LARGE SCALE GENOMIC DNA]</scope>
    <source>
        <strain evidence="10 11">NCTC10138</strain>
    </source>
</reference>